<evidence type="ECO:0000256" key="1">
    <source>
        <dbReference type="SAM" id="MobiDB-lite"/>
    </source>
</evidence>
<feature type="region of interest" description="Disordered" evidence="1">
    <location>
        <begin position="822"/>
        <end position="853"/>
    </location>
</feature>
<keyword evidence="4" id="KW-1185">Reference proteome</keyword>
<sequence length="890" mass="97783">MEAIKSPSAQRPGHKRNASSKSNLLRSLVSSKTRPVVTPDEVHIDPVSRTKSVPLLPPDHPHVAKSSRVLGERQGNVQSPPTSPSKSRRAPAAKSNKDATTKVPIKSQDAVSVAKKSKSSTNLSGMFARMNRSSKDLSATVQKDKENTTPPSTSGGVAHTPIWAQFASASSAKPASRPSTRDSKSSDNFIDEIAKYTPQNYSPSKQRNFNGTLDQSSMRPTLNSRPRPQSAYFAASEGLAAIGRRVSGQRASIEGRNSEDTGRRLSRDSGRRVSGERPPMARRATTDHKVSGSSTEQAATKDKLNVAKRGNRVMAAVAAFQSRGRSEVPVKQEVLDEKSVDEAFEAVLDSRQIPEPMRQKMRSLTMRVKADFIKQNQGSTTLTSSPGETVPASNSDALAALTSAKRAGDAQEPATTKDTKRSRSRPRSRTFTFSKGDKRGDASSTKDKGGTKSRPTSIHVPKDGLVNTSTTPTSPFGSLGRRAAVQAIPGDYIKYLQTHSDPIKTEVGRLHKLRILLRNETVAWVDAFLALGGMTEIVGLLERIMAIEWREEHEDQLLHETLLCLKGLCTTEKAMAELEKVADELFPALLGMLFDEEKKGPAEYATRTVIVGVLFNFLASATNTSPAALEQRAQRVLTYLSEPKKMEEERPVDFVLDMHRPRPYRLWSKELSNVTKEVFWIFLHQLNVIPLPKPGSSSSTESAMSDTVDGDRAKVLEATYTTRHFPGSRPPVPAAPYIGGVEWDATTYLTSYLDLLNGLLASLPTRNLRNSLRSELKASGFEKVMGLTLRTCKEKFYSSVHNALRAWVAASAEDEWETRFVREGPSDEERHERARSVSPRKSPKKEQAPRLDEVKVEALPKLDLSLGFGVRDEVKGRDAGDEDDGLGWIE</sequence>
<comment type="caution">
    <text evidence="3">The sequence shown here is derived from an EMBL/GenBank/DDBJ whole genome shotgun (WGS) entry which is preliminary data.</text>
</comment>
<name>A0AAE0WQJ4_9PEZI</name>
<evidence type="ECO:0000313" key="4">
    <source>
        <dbReference type="Proteomes" id="UP001274830"/>
    </source>
</evidence>
<evidence type="ECO:0000259" key="2">
    <source>
        <dbReference type="SMART" id="SM01140"/>
    </source>
</evidence>
<accession>A0AAE0WQJ4</accession>
<proteinExistence type="predicted"/>
<feature type="region of interest" description="Disordered" evidence="1">
    <location>
        <begin position="403"/>
        <end position="478"/>
    </location>
</feature>
<dbReference type="InterPro" id="IPR011989">
    <property type="entry name" value="ARM-like"/>
</dbReference>
<dbReference type="Gene3D" id="1.25.10.10">
    <property type="entry name" value="Leucine-rich Repeat Variant"/>
    <property type="match status" value="1"/>
</dbReference>
<reference evidence="3" key="1">
    <citation type="submission" date="2023-07" db="EMBL/GenBank/DDBJ databases">
        <title>Black Yeasts Isolated from many extreme environments.</title>
        <authorList>
            <person name="Coleine C."/>
            <person name="Stajich J.E."/>
            <person name="Selbmann L."/>
        </authorList>
    </citation>
    <scope>NUCLEOTIDE SEQUENCE</scope>
    <source>
        <strain evidence="3">CCFEE 5485</strain>
    </source>
</reference>
<dbReference type="AlphaFoldDB" id="A0AAE0WQJ4"/>
<feature type="compositionally biased region" description="Basic and acidic residues" evidence="1">
    <location>
        <begin position="256"/>
        <end position="275"/>
    </location>
</feature>
<feature type="region of interest" description="Disordered" evidence="1">
    <location>
        <begin position="1"/>
        <end position="307"/>
    </location>
</feature>
<dbReference type="Proteomes" id="UP001274830">
    <property type="component" value="Unassembled WGS sequence"/>
</dbReference>
<feature type="compositionally biased region" description="Basic and acidic residues" evidence="1">
    <location>
        <begin position="822"/>
        <end position="835"/>
    </location>
</feature>
<evidence type="ECO:0000313" key="3">
    <source>
        <dbReference type="EMBL" id="KAK3676012.1"/>
    </source>
</evidence>
<feature type="compositionally biased region" description="Basic and acidic residues" evidence="1">
    <location>
        <begin position="435"/>
        <end position="450"/>
    </location>
</feature>
<dbReference type="EMBL" id="JAUTXT010000012">
    <property type="protein sequence ID" value="KAK3676012.1"/>
    <property type="molecule type" value="Genomic_DNA"/>
</dbReference>
<dbReference type="GO" id="GO:0031267">
    <property type="term" value="F:small GTPase binding"/>
    <property type="evidence" value="ECO:0007669"/>
    <property type="project" value="InterPro"/>
</dbReference>
<feature type="compositionally biased region" description="Basic and acidic residues" evidence="1">
    <location>
        <begin position="844"/>
        <end position="853"/>
    </location>
</feature>
<dbReference type="GO" id="GO:0003779">
    <property type="term" value="F:actin binding"/>
    <property type="evidence" value="ECO:0007669"/>
    <property type="project" value="InterPro"/>
</dbReference>
<feature type="compositionally biased region" description="Polar residues" evidence="1">
    <location>
        <begin position="19"/>
        <end position="33"/>
    </location>
</feature>
<dbReference type="GO" id="GO:0030036">
    <property type="term" value="P:actin cytoskeleton organization"/>
    <property type="evidence" value="ECO:0007669"/>
    <property type="project" value="InterPro"/>
</dbReference>
<dbReference type="InterPro" id="IPR016024">
    <property type="entry name" value="ARM-type_fold"/>
</dbReference>
<organism evidence="3 4">
    <name type="scientific">Recurvomyces mirabilis</name>
    <dbReference type="NCBI Taxonomy" id="574656"/>
    <lineage>
        <taxon>Eukaryota</taxon>
        <taxon>Fungi</taxon>
        <taxon>Dikarya</taxon>
        <taxon>Ascomycota</taxon>
        <taxon>Pezizomycotina</taxon>
        <taxon>Dothideomycetes</taxon>
        <taxon>Dothideomycetidae</taxon>
        <taxon>Mycosphaerellales</taxon>
        <taxon>Teratosphaeriaceae</taxon>
        <taxon>Recurvomyces</taxon>
    </lineage>
</organism>
<dbReference type="Pfam" id="PF06371">
    <property type="entry name" value="Drf_GBD"/>
    <property type="match status" value="1"/>
</dbReference>
<dbReference type="InterPro" id="IPR010473">
    <property type="entry name" value="GTPase-bd"/>
</dbReference>
<gene>
    <name evidence="3" type="ORF">LTR78_004204</name>
</gene>
<feature type="compositionally biased region" description="Low complexity" evidence="1">
    <location>
        <begin position="164"/>
        <end position="178"/>
    </location>
</feature>
<dbReference type="SUPFAM" id="SSF48371">
    <property type="entry name" value="ARM repeat"/>
    <property type="match status" value="1"/>
</dbReference>
<feature type="compositionally biased region" description="Polar residues" evidence="1">
    <location>
        <begin position="197"/>
        <end position="227"/>
    </location>
</feature>
<feature type="compositionally biased region" description="Polar residues" evidence="1">
    <location>
        <begin position="466"/>
        <end position="476"/>
    </location>
</feature>
<dbReference type="SMART" id="SM01140">
    <property type="entry name" value="Drf_GBD"/>
    <property type="match status" value="1"/>
</dbReference>
<feature type="domain" description="Formin GTPase-binding" evidence="2">
    <location>
        <begin position="332"/>
        <end position="620"/>
    </location>
</feature>
<protein>
    <recommendedName>
        <fullName evidence="2">Formin GTPase-binding domain-containing protein</fullName>
    </recommendedName>
</protein>